<dbReference type="Proteomes" id="UP001345963">
    <property type="component" value="Unassembled WGS sequence"/>
</dbReference>
<accession>A0ABU7AH64</accession>
<keyword evidence="2" id="KW-1185">Reference proteome</keyword>
<name>A0ABU7AH64_9TELE</name>
<gene>
    <name evidence="1" type="ORF">ATANTOWER_027280</name>
</gene>
<comment type="caution">
    <text evidence="1">The sequence shown here is derived from an EMBL/GenBank/DDBJ whole genome shotgun (WGS) entry which is preliminary data.</text>
</comment>
<dbReference type="EMBL" id="JAHUTI010016468">
    <property type="protein sequence ID" value="MED6237542.1"/>
    <property type="molecule type" value="Genomic_DNA"/>
</dbReference>
<evidence type="ECO:0000313" key="2">
    <source>
        <dbReference type="Proteomes" id="UP001345963"/>
    </source>
</evidence>
<reference evidence="1 2" key="1">
    <citation type="submission" date="2021-07" db="EMBL/GenBank/DDBJ databases">
        <authorList>
            <person name="Palmer J.M."/>
        </authorList>
    </citation>
    <scope>NUCLEOTIDE SEQUENCE [LARGE SCALE GENOMIC DNA]</scope>
    <source>
        <strain evidence="1 2">AT_MEX2019</strain>
        <tissue evidence="1">Muscle</tissue>
    </source>
</reference>
<protein>
    <submittedName>
        <fullName evidence="1">Uncharacterized protein</fullName>
    </submittedName>
</protein>
<evidence type="ECO:0000313" key="1">
    <source>
        <dbReference type="EMBL" id="MED6237542.1"/>
    </source>
</evidence>
<sequence length="102" mass="12114">MEDWSKIPPAVSANFVTNYRKRLISGIANQGFCSKYQVLLYQILVSCNKMLIKYLNRFCLKQMYTYNRKCVKTCKISSVSNTYFPQCNRNHQDKVRQVWRNS</sequence>
<organism evidence="1 2">
    <name type="scientific">Ataeniobius toweri</name>
    <dbReference type="NCBI Taxonomy" id="208326"/>
    <lineage>
        <taxon>Eukaryota</taxon>
        <taxon>Metazoa</taxon>
        <taxon>Chordata</taxon>
        <taxon>Craniata</taxon>
        <taxon>Vertebrata</taxon>
        <taxon>Euteleostomi</taxon>
        <taxon>Actinopterygii</taxon>
        <taxon>Neopterygii</taxon>
        <taxon>Teleostei</taxon>
        <taxon>Neoteleostei</taxon>
        <taxon>Acanthomorphata</taxon>
        <taxon>Ovalentaria</taxon>
        <taxon>Atherinomorphae</taxon>
        <taxon>Cyprinodontiformes</taxon>
        <taxon>Goodeidae</taxon>
        <taxon>Ataeniobius</taxon>
    </lineage>
</organism>
<proteinExistence type="predicted"/>